<dbReference type="PANTHER" id="PTHR46018:SF2">
    <property type="entry name" value="ZINC PHOSPHODIESTERASE ELAC PROTEIN 1"/>
    <property type="match status" value="1"/>
</dbReference>
<dbReference type="GO" id="GO:0042781">
    <property type="term" value="F:3'-tRNA processing endoribonuclease activity"/>
    <property type="evidence" value="ECO:0007669"/>
    <property type="project" value="TreeGrafter"/>
</dbReference>
<dbReference type="SUPFAM" id="SSF56281">
    <property type="entry name" value="Metallo-hydrolase/oxidoreductase"/>
    <property type="match status" value="1"/>
</dbReference>
<feature type="domain" description="Metallo-beta-lactamase" evidence="2">
    <location>
        <begin position="38"/>
        <end position="255"/>
    </location>
</feature>
<evidence type="ECO:0000313" key="4">
    <source>
        <dbReference type="Proteomes" id="UP000234845"/>
    </source>
</evidence>
<dbReference type="SMART" id="SM00849">
    <property type="entry name" value="Lactamase_B"/>
    <property type="match status" value="1"/>
</dbReference>
<gene>
    <name evidence="3" type="ORF">CWI75_11395</name>
</gene>
<dbReference type="OrthoDB" id="9803916at2"/>
<dbReference type="Pfam" id="PF12706">
    <property type="entry name" value="Lactamase_B_2"/>
    <property type="match status" value="1"/>
</dbReference>
<dbReference type="InterPro" id="IPR036866">
    <property type="entry name" value="RibonucZ/Hydroxyglut_hydro"/>
</dbReference>
<keyword evidence="1" id="KW-0378">Hydrolase</keyword>
<dbReference type="CDD" id="cd07719">
    <property type="entry name" value="arylsulfatase_AtsA-like_MBL-fold"/>
    <property type="match status" value="1"/>
</dbReference>
<dbReference type="PANTHER" id="PTHR46018">
    <property type="entry name" value="ZINC PHOSPHODIESTERASE ELAC PROTEIN 1"/>
    <property type="match status" value="1"/>
</dbReference>
<accession>A0A2N5Y2E1</accession>
<evidence type="ECO:0000313" key="3">
    <source>
        <dbReference type="EMBL" id="PLW82555.1"/>
    </source>
</evidence>
<protein>
    <submittedName>
        <fullName evidence="3">Ribonuclease Z</fullName>
    </submittedName>
</protein>
<sequence>MSRAAAGMMSANTVETLEDGLHVALCGAGGPLPDAIRSGPCLAVTAGDKLFIIDAGTNGVRNLGRMRYPIGDIEAVFLTHFHSDHIDGLGEMATLRWVQGNHTEQLPVYGPEGVDEIVDGFNRAYALDARYRTAHHGEQVVPPSGAGMLAKAFATAADGDLITIYQKHGVTISALVVDHDPVDPAVGYLVSYGGRSALVSGDTNKSTLVQQHARDVDLLVHEALAPHLVMIMNKAATETGNTGLAKITLDILDYHASPVQAAEIARDANVGHLLYYHIVPALPPLPGIETAWLKGVDDIFSEHTLGRDGTVISLPANSGTIRVHRHRL</sequence>
<keyword evidence="4" id="KW-1185">Reference proteome</keyword>
<reference evidence="4" key="1">
    <citation type="submission" date="2017-11" db="EMBL/GenBank/DDBJ databases">
        <title>The draft genome sequence of Chromatocurvus sp. F02.</title>
        <authorList>
            <person name="Du Z.-J."/>
            <person name="Chang Y.-Q."/>
        </authorList>
    </citation>
    <scope>NUCLEOTIDE SEQUENCE [LARGE SCALE GENOMIC DNA]</scope>
    <source>
        <strain evidence="4">F02</strain>
    </source>
</reference>
<dbReference type="Gene3D" id="3.60.15.10">
    <property type="entry name" value="Ribonuclease Z/Hydroxyacylglutathione hydrolase-like"/>
    <property type="match status" value="1"/>
</dbReference>
<proteinExistence type="predicted"/>
<dbReference type="InterPro" id="IPR001279">
    <property type="entry name" value="Metallo-B-lactamas"/>
</dbReference>
<evidence type="ECO:0000259" key="2">
    <source>
        <dbReference type="SMART" id="SM00849"/>
    </source>
</evidence>
<name>A0A2N5Y2E1_9GAMM</name>
<evidence type="ECO:0000256" key="1">
    <source>
        <dbReference type="ARBA" id="ARBA00022801"/>
    </source>
</evidence>
<dbReference type="Proteomes" id="UP000234845">
    <property type="component" value="Unassembled WGS sequence"/>
</dbReference>
<dbReference type="InterPro" id="IPR044094">
    <property type="entry name" value="AtsA-like_MBL-fold"/>
</dbReference>
<dbReference type="AlphaFoldDB" id="A0A2N5Y2E1"/>
<comment type="caution">
    <text evidence="3">The sequence shown here is derived from an EMBL/GenBank/DDBJ whole genome shotgun (WGS) entry which is preliminary data.</text>
</comment>
<organism evidence="3 4">
    <name type="scientific">Kineobactrum sediminis</name>
    <dbReference type="NCBI Taxonomy" id="1905677"/>
    <lineage>
        <taxon>Bacteria</taxon>
        <taxon>Pseudomonadati</taxon>
        <taxon>Pseudomonadota</taxon>
        <taxon>Gammaproteobacteria</taxon>
        <taxon>Cellvibrionales</taxon>
        <taxon>Halieaceae</taxon>
        <taxon>Kineobactrum</taxon>
    </lineage>
</organism>
<dbReference type="EMBL" id="PKLZ01000008">
    <property type="protein sequence ID" value="PLW82555.1"/>
    <property type="molecule type" value="Genomic_DNA"/>
</dbReference>